<dbReference type="PROSITE" id="PS00409">
    <property type="entry name" value="PROKAR_NTER_METHYL"/>
    <property type="match status" value="1"/>
</dbReference>
<evidence type="ECO:0000256" key="8">
    <source>
        <dbReference type="ARBA" id="ARBA00023136"/>
    </source>
</evidence>
<evidence type="ECO:0000256" key="2">
    <source>
        <dbReference type="ARBA" id="ARBA00021549"/>
    </source>
</evidence>
<keyword evidence="7 11" id="KW-1133">Transmembrane helix</keyword>
<evidence type="ECO:0000256" key="9">
    <source>
        <dbReference type="ARBA" id="ARBA00025772"/>
    </source>
</evidence>
<evidence type="ECO:0000259" key="12">
    <source>
        <dbReference type="Pfam" id="PF12019"/>
    </source>
</evidence>
<feature type="domain" description="General secretion pathway GspH" evidence="12">
    <location>
        <begin position="50"/>
        <end position="156"/>
    </location>
</feature>
<comment type="similarity">
    <text evidence="9">Belongs to the GSP H family.</text>
</comment>
<evidence type="ECO:0000256" key="5">
    <source>
        <dbReference type="ARBA" id="ARBA00022519"/>
    </source>
</evidence>
<evidence type="ECO:0000256" key="1">
    <source>
        <dbReference type="ARBA" id="ARBA00004377"/>
    </source>
</evidence>
<evidence type="ECO:0000256" key="3">
    <source>
        <dbReference type="ARBA" id="ARBA00022475"/>
    </source>
</evidence>
<dbReference type="InterPro" id="IPR012902">
    <property type="entry name" value="N_methyl_site"/>
</dbReference>
<keyword evidence="6 11" id="KW-0812">Transmembrane</keyword>
<evidence type="ECO:0000256" key="6">
    <source>
        <dbReference type="ARBA" id="ARBA00022692"/>
    </source>
</evidence>
<dbReference type="SUPFAM" id="SSF54523">
    <property type="entry name" value="Pili subunits"/>
    <property type="match status" value="1"/>
</dbReference>
<accession>A0ABQ6DWQ6</accession>
<evidence type="ECO:0000256" key="7">
    <source>
        <dbReference type="ARBA" id="ARBA00022989"/>
    </source>
</evidence>
<keyword evidence="14" id="KW-1185">Reference proteome</keyword>
<sequence>MNRFNTNKQGFTLVELMVTIAVAMILLFVVVPSFSGIIESSKERATRDLLVSSIFAAKQQAQSKRRTVYICPTTDDINCANSWGSNWLAYEDEDDSDDLSNGDIVFANVSSETDLIISNELQIAFSPTGHSTANIFQICSNTESTAAYQIQLTRMGRISYLTPTGGCP</sequence>
<reference evidence="14" key="1">
    <citation type="journal article" date="2019" name="Int. J. Syst. Evol. Microbiol.">
        <title>The Global Catalogue of Microorganisms (GCM) 10K type strain sequencing project: providing services to taxonomists for standard genome sequencing and annotation.</title>
        <authorList>
            <consortium name="The Broad Institute Genomics Platform"/>
            <consortium name="The Broad Institute Genome Sequencing Center for Infectious Disease"/>
            <person name="Wu L."/>
            <person name="Ma J."/>
        </authorList>
    </citation>
    <scope>NUCLEOTIDE SEQUENCE [LARGE SCALE GENOMIC DNA]</scope>
    <source>
        <strain evidence="14">NBRC 103166</strain>
    </source>
</reference>
<organism evidence="13 14">
    <name type="scientific">Psychromonas marina</name>
    <dbReference type="NCBI Taxonomy" id="88364"/>
    <lineage>
        <taxon>Bacteria</taxon>
        <taxon>Pseudomonadati</taxon>
        <taxon>Pseudomonadota</taxon>
        <taxon>Gammaproteobacteria</taxon>
        <taxon>Alteromonadales</taxon>
        <taxon>Psychromonadaceae</taxon>
        <taxon>Psychromonas</taxon>
    </lineage>
</organism>
<dbReference type="Gene3D" id="3.55.40.10">
    <property type="entry name" value="minor pseudopilin epsh domain"/>
    <property type="match status" value="1"/>
</dbReference>
<evidence type="ECO:0000256" key="10">
    <source>
        <dbReference type="ARBA" id="ARBA00030775"/>
    </source>
</evidence>
<dbReference type="InterPro" id="IPR045584">
    <property type="entry name" value="Pilin-like"/>
</dbReference>
<evidence type="ECO:0000313" key="14">
    <source>
        <dbReference type="Proteomes" id="UP001157353"/>
    </source>
</evidence>
<keyword evidence="4" id="KW-0488">Methylation</keyword>
<evidence type="ECO:0000313" key="13">
    <source>
        <dbReference type="EMBL" id="GLS89545.1"/>
    </source>
</evidence>
<dbReference type="InterPro" id="IPR022346">
    <property type="entry name" value="T2SS_GspH"/>
</dbReference>
<dbReference type="Pfam" id="PF07963">
    <property type="entry name" value="N_methyl"/>
    <property type="match status" value="1"/>
</dbReference>
<dbReference type="RefSeq" id="WP_284202659.1">
    <property type="nucleotide sequence ID" value="NZ_BSPQ01000001.1"/>
</dbReference>
<dbReference type="NCBIfam" id="TIGR02532">
    <property type="entry name" value="IV_pilin_GFxxxE"/>
    <property type="match status" value="1"/>
</dbReference>
<comment type="caution">
    <text evidence="13">The sequence shown here is derived from an EMBL/GenBank/DDBJ whole genome shotgun (WGS) entry which is preliminary data.</text>
</comment>
<proteinExistence type="inferred from homology"/>
<evidence type="ECO:0000256" key="4">
    <source>
        <dbReference type="ARBA" id="ARBA00022481"/>
    </source>
</evidence>
<evidence type="ECO:0000256" key="11">
    <source>
        <dbReference type="SAM" id="Phobius"/>
    </source>
</evidence>
<dbReference type="Proteomes" id="UP001157353">
    <property type="component" value="Unassembled WGS sequence"/>
</dbReference>
<gene>
    <name evidence="13" type="primary">fimU</name>
    <name evidence="13" type="ORF">GCM10007916_06120</name>
</gene>
<comment type="subcellular location">
    <subcellularLocation>
        <location evidence="1">Cell inner membrane</location>
        <topology evidence="1">Single-pass membrane protein</topology>
    </subcellularLocation>
</comment>
<dbReference type="EMBL" id="BSPQ01000001">
    <property type="protein sequence ID" value="GLS89545.1"/>
    <property type="molecule type" value="Genomic_DNA"/>
</dbReference>
<keyword evidence="5" id="KW-0997">Cell inner membrane</keyword>
<name>A0ABQ6DWQ6_9GAMM</name>
<dbReference type="Pfam" id="PF12019">
    <property type="entry name" value="GspH"/>
    <property type="match status" value="1"/>
</dbReference>
<keyword evidence="3" id="KW-1003">Cell membrane</keyword>
<keyword evidence="8 11" id="KW-0472">Membrane</keyword>
<protein>
    <recommendedName>
        <fullName evidence="2">Type II secretion system protein H</fullName>
    </recommendedName>
    <alternativeName>
        <fullName evidence="10">General secretion pathway protein H</fullName>
    </alternativeName>
</protein>
<feature type="transmembrane region" description="Helical" evidence="11">
    <location>
        <begin position="12"/>
        <end position="34"/>
    </location>
</feature>